<feature type="signal peptide" evidence="5">
    <location>
        <begin position="1"/>
        <end position="20"/>
    </location>
</feature>
<dbReference type="GO" id="GO:0015833">
    <property type="term" value="P:peptide transport"/>
    <property type="evidence" value="ECO:0007669"/>
    <property type="project" value="TreeGrafter"/>
</dbReference>
<reference evidence="7 8" key="1">
    <citation type="journal article" date="2013" name="J. Biotechnol.">
        <title>Genome sequence of Corynebacterium pseudotuberculosis biovar equi strain 258 and prediction of antigenic targets to improve biotechnological vaccine production.</title>
        <authorList>
            <person name="Soares S.C."/>
            <person name="Trost E."/>
            <person name="Ramos R.T."/>
            <person name="Carneiro A.R."/>
            <person name="Santos A.R."/>
            <person name="Pinto A.C."/>
            <person name="Barbosa E."/>
            <person name="Aburjaile F."/>
            <person name="Ali A."/>
            <person name="Diniz C.A."/>
            <person name="Hassan S.S."/>
            <person name="Fiaux K."/>
            <person name="Guimaraes L.C."/>
            <person name="Bakhtiar S.M."/>
            <person name="Pereira U."/>
            <person name="Almeida S.S."/>
            <person name="Abreu V.A."/>
            <person name="Rocha F.S."/>
            <person name="Dorella F.A."/>
            <person name="Miyoshi A."/>
            <person name="Silva A."/>
            <person name="Azevedo V."/>
            <person name="Tauch A."/>
        </authorList>
    </citation>
    <scope>NUCLEOTIDE SEQUENCE [LARGE SCALE GENOMIC DNA]</scope>
    <source>
        <strain evidence="7 8">258</strain>
    </source>
</reference>
<comment type="similarity">
    <text evidence="2">Belongs to the bacterial solute-binding protein 5 family.</text>
</comment>
<dbReference type="InterPro" id="IPR039424">
    <property type="entry name" value="SBP_5"/>
</dbReference>
<gene>
    <name evidence="7" type="ORF">CP258_03970</name>
</gene>
<dbReference type="KEGG" id="coe:CP258_03970"/>
<dbReference type="PROSITE" id="PS01040">
    <property type="entry name" value="SBP_BACTERIAL_5"/>
    <property type="match status" value="1"/>
</dbReference>
<dbReference type="PANTHER" id="PTHR30290:SF83">
    <property type="entry name" value="ABC TRANSPORTER SUBSTRATE-BINDING PROTEIN"/>
    <property type="match status" value="1"/>
</dbReference>
<dbReference type="RefSeq" id="WP_014366811.1">
    <property type="nucleotide sequence ID" value="NC_017945.3"/>
</dbReference>
<dbReference type="GO" id="GO:0042597">
    <property type="term" value="C:periplasmic space"/>
    <property type="evidence" value="ECO:0007669"/>
    <property type="project" value="UniProtKB-ARBA"/>
</dbReference>
<keyword evidence="3 5" id="KW-0732">Signal</keyword>
<evidence type="ECO:0000256" key="1">
    <source>
        <dbReference type="ARBA" id="ARBA00004193"/>
    </source>
</evidence>
<evidence type="ECO:0000259" key="6">
    <source>
        <dbReference type="Pfam" id="PF00496"/>
    </source>
</evidence>
<evidence type="ECO:0000313" key="7">
    <source>
        <dbReference type="EMBL" id="AFK16401.1"/>
    </source>
</evidence>
<dbReference type="Gene3D" id="3.10.105.10">
    <property type="entry name" value="Dipeptide-binding Protein, Domain 3"/>
    <property type="match status" value="1"/>
</dbReference>
<feature type="chain" id="PRO_5043941783" evidence="5">
    <location>
        <begin position="21"/>
        <end position="526"/>
    </location>
</feature>
<protein>
    <submittedName>
        <fullName evidence="7">ABC transporter substrate-binding protein</fullName>
    </submittedName>
</protein>
<dbReference type="Proteomes" id="UP000006465">
    <property type="component" value="Chromosome"/>
</dbReference>
<dbReference type="CDD" id="cd00995">
    <property type="entry name" value="PBP2_NikA_DppA_OppA_like"/>
    <property type="match status" value="1"/>
</dbReference>
<dbReference type="GO" id="GO:1904680">
    <property type="term" value="F:peptide transmembrane transporter activity"/>
    <property type="evidence" value="ECO:0007669"/>
    <property type="project" value="TreeGrafter"/>
</dbReference>
<sequence>MTLKKTLAVGMSAALAVSLAACSSDSSGSKSGKNYVLANGSEPQNPLIPANTNETGGGRIVDVIYSGLVRYDTDGKSHNEQAESIILEGDRTYKVTLKDGLKFSDGTPIKAENYVKTWNYAVANDQRNASFFEMIKGFGSGVKELEGLKVIDDKTFSIELSQPASDFPARLGYSAYFALPDVAFDDIAAFGEKPISSGPYKVEEWNHNESITLVPNEEYTGEMKAKNDGVKFTFYSSQDAAYSDLLAGNLDVLDAIPDSAFGTFKNELGERAVNQPAAVFQSFTIPQKLEHFSGEEGALRRQAISLAINREEVTKAIFQETRTPAKDFSSPVVDGYKEGLPGSEVTKFDPAKAKELWAKADAISPFTGEFTIAYNSDGGHQSWVDAVANQIKNNLEISASGKPYPDFKSLRDEVTHRTIKGAYRTGWQGDYPLLGNFLSPLYATNASSNDGDYSNQEFDKKLNAAASASSVEEGIKLYQEAEEILYKDLPAIPLWYSNVTGGYSQNVNNVVFSWKSVPAYSQITKG</sequence>
<evidence type="ECO:0000313" key="8">
    <source>
        <dbReference type="Proteomes" id="UP000006465"/>
    </source>
</evidence>
<dbReference type="AlphaFoldDB" id="A0AAU8QB92"/>
<feature type="domain" description="Solute-binding protein family 5" evidence="6">
    <location>
        <begin position="86"/>
        <end position="448"/>
    </location>
</feature>
<dbReference type="PIRSF" id="PIRSF002741">
    <property type="entry name" value="MppA"/>
    <property type="match status" value="1"/>
</dbReference>
<evidence type="ECO:0000256" key="4">
    <source>
        <dbReference type="SAM" id="MobiDB-lite"/>
    </source>
</evidence>
<dbReference type="SUPFAM" id="SSF53850">
    <property type="entry name" value="Periplasmic binding protein-like II"/>
    <property type="match status" value="1"/>
</dbReference>
<evidence type="ECO:0000256" key="5">
    <source>
        <dbReference type="SAM" id="SignalP"/>
    </source>
</evidence>
<dbReference type="Gene3D" id="3.90.76.10">
    <property type="entry name" value="Dipeptide-binding Protein, Domain 1"/>
    <property type="match status" value="1"/>
</dbReference>
<evidence type="ECO:0000256" key="2">
    <source>
        <dbReference type="ARBA" id="ARBA00005695"/>
    </source>
</evidence>
<dbReference type="EMBL" id="CP003540">
    <property type="protein sequence ID" value="AFK16401.1"/>
    <property type="molecule type" value="Genomic_DNA"/>
</dbReference>
<dbReference type="PANTHER" id="PTHR30290">
    <property type="entry name" value="PERIPLASMIC BINDING COMPONENT OF ABC TRANSPORTER"/>
    <property type="match status" value="1"/>
</dbReference>
<dbReference type="PROSITE" id="PS51257">
    <property type="entry name" value="PROKAR_LIPOPROTEIN"/>
    <property type="match status" value="1"/>
</dbReference>
<dbReference type="Gene3D" id="3.40.190.10">
    <property type="entry name" value="Periplasmic binding protein-like II"/>
    <property type="match status" value="1"/>
</dbReference>
<name>A0AAU8QB92_CORPS</name>
<dbReference type="Pfam" id="PF00496">
    <property type="entry name" value="SBP_bac_5"/>
    <property type="match status" value="1"/>
</dbReference>
<dbReference type="InterPro" id="IPR023765">
    <property type="entry name" value="SBP_5_CS"/>
</dbReference>
<dbReference type="InterPro" id="IPR000914">
    <property type="entry name" value="SBP_5_dom"/>
</dbReference>
<comment type="subcellular location">
    <subcellularLocation>
        <location evidence="1">Cell membrane</location>
        <topology evidence="1">Lipid-anchor</topology>
    </subcellularLocation>
</comment>
<evidence type="ECO:0000256" key="3">
    <source>
        <dbReference type="ARBA" id="ARBA00022729"/>
    </source>
</evidence>
<feature type="region of interest" description="Disordered" evidence="4">
    <location>
        <begin position="23"/>
        <end position="53"/>
    </location>
</feature>
<accession>A0AAU8QB92</accession>
<feature type="compositionally biased region" description="Low complexity" evidence="4">
    <location>
        <begin position="23"/>
        <end position="32"/>
    </location>
</feature>
<organism evidence="7 8">
    <name type="scientific">Corynebacterium pseudotuberculosis 258</name>
    <dbReference type="NCBI Taxonomy" id="1168865"/>
    <lineage>
        <taxon>Bacteria</taxon>
        <taxon>Bacillati</taxon>
        <taxon>Actinomycetota</taxon>
        <taxon>Actinomycetes</taxon>
        <taxon>Mycobacteriales</taxon>
        <taxon>Corynebacteriaceae</taxon>
        <taxon>Corynebacterium</taxon>
    </lineage>
</organism>
<dbReference type="InterPro" id="IPR030678">
    <property type="entry name" value="Peptide/Ni-bd"/>
</dbReference>
<dbReference type="GO" id="GO:0043190">
    <property type="term" value="C:ATP-binding cassette (ABC) transporter complex"/>
    <property type="evidence" value="ECO:0007669"/>
    <property type="project" value="InterPro"/>
</dbReference>
<proteinExistence type="inferred from homology"/>